<dbReference type="Gene3D" id="3.20.20.240">
    <property type="entry name" value="Methylmalonyl-CoA mutase"/>
    <property type="match status" value="1"/>
</dbReference>
<evidence type="ECO:0000313" key="10">
    <source>
        <dbReference type="EMBL" id="MBB6173961.1"/>
    </source>
</evidence>
<dbReference type="GO" id="GO:0004494">
    <property type="term" value="F:methylmalonyl-CoA mutase activity"/>
    <property type="evidence" value="ECO:0007669"/>
    <property type="project" value="UniProtKB-EC"/>
</dbReference>
<protein>
    <recommendedName>
        <fullName evidence="4">methylmalonyl-CoA mutase</fullName>
        <ecNumber evidence="4">5.4.99.2</ecNumber>
    </recommendedName>
</protein>
<comment type="similarity">
    <text evidence="2">Belongs to the methylmalonyl-CoA mutase family.</text>
</comment>
<keyword evidence="11" id="KW-1185">Reference proteome</keyword>
<dbReference type="InterPro" id="IPR006099">
    <property type="entry name" value="MeMalonylCoA_mutase_a/b_cat"/>
</dbReference>
<dbReference type="PANTHER" id="PTHR48101:SF4">
    <property type="entry name" value="METHYLMALONYL-COA MUTASE, MITOCHONDRIAL"/>
    <property type="match status" value="1"/>
</dbReference>
<comment type="subunit">
    <text evidence="3">Heterodimer of an alpha and a beta chain.</text>
</comment>
<name>A0A7X0D7P5_9ACTN</name>
<evidence type="ECO:0000259" key="9">
    <source>
        <dbReference type="Pfam" id="PF01642"/>
    </source>
</evidence>
<evidence type="ECO:0000313" key="11">
    <source>
        <dbReference type="Proteomes" id="UP000546642"/>
    </source>
</evidence>
<evidence type="ECO:0000256" key="8">
    <source>
        <dbReference type="SAM" id="MobiDB-lite"/>
    </source>
</evidence>
<dbReference type="EMBL" id="JACHDS010000001">
    <property type="protein sequence ID" value="MBB6173961.1"/>
    <property type="molecule type" value="Genomic_DNA"/>
</dbReference>
<gene>
    <name evidence="10" type="ORF">HNR23_004021</name>
</gene>
<dbReference type="SUPFAM" id="SSF51703">
    <property type="entry name" value="Cobalamin (vitamin B12)-dependent enzymes"/>
    <property type="match status" value="1"/>
</dbReference>
<dbReference type="EC" id="5.4.99.2" evidence="4"/>
<dbReference type="InterPro" id="IPR016176">
    <property type="entry name" value="Cbl-dep_enz_cat"/>
</dbReference>
<dbReference type="Pfam" id="PF01642">
    <property type="entry name" value="MM_CoA_mutase"/>
    <property type="match status" value="2"/>
</dbReference>
<evidence type="ECO:0000256" key="1">
    <source>
        <dbReference type="ARBA" id="ARBA00001922"/>
    </source>
</evidence>
<comment type="cofactor">
    <cofactor evidence="1">
        <name>adenosylcob(III)alamin</name>
        <dbReference type="ChEBI" id="CHEBI:18408"/>
    </cofactor>
</comment>
<evidence type="ECO:0000256" key="3">
    <source>
        <dbReference type="ARBA" id="ARBA00011870"/>
    </source>
</evidence>
<feature type="domain" description="Methylmalonyl-CoA mutase alpha/beta chain catalytic" evidence="9">
    <location>
        <begin position="56"/>
        <end position="131"/>
    </location>
</feature>
<feature type="region of interest" description="Disordered" evidence="8">
    <location>
        <begin position="71"/>
        <end position="96"/>
    </location>
</feature>
<dbReference type="Gene3D" id="3.40.50.280">
    <property type="entry name" value="Cobalamin-binding domain"/>
    <property type="match status" value="1"/>
</dbReference>
<dbReference type="Proteomes" id="UP000546642">
    <property type="component" value="Unassembled WGS sequence"/>
</dbReference>
<dbReference type="CDD" id="cd03677">
    <property type="entry name" value="MM_CoA_mutase_beta"/>
    <property type="match status" value="1"/>
</dbReference>
<feature type="domain" description="Methylmalonyl-CoA mutase alpha/beta chain catalytic" evidence="9">
    <location>
        <begin position="146"/>
        <end position="507"/>
    </location>
</feature>
<dbReference type="InterPro" id="IPR058549">
    <property type="entry name" value="MeMalonylCoA_mutase_a/b_site"/>
</dbReference>
<sequence length="647" mass="67116">MPESGAAGPEGPALGAGFPAATRERWRELVAGVLAKSGVDVDRSAHAPEESLASATYDGFTIGPLYVEEDEDDGAAGRGAGFPGLAPFTRGRRPEGAVGTGWDIRQQHLGPDPAAARKAVLADLENGVTSLWLVAGEHGVPASGIAEALTDVHLDLAPVILEPGADYRAAADALLTAWSDRDIPDTAVTGSLGIDPIGRIARTGTPADSASAAAETAAAARTAAGYAARHPALRLITVDGTPYTDAGGSDAQELGATMAVGVAYLRALTEAGLDLQDAAARLEFRYSATADQFATIAKLRAARAMWARVTEVCGLPAEQRGMRQHAVTAAAMMTRRDPYVNMLRTTLACFGAGTGGADAVTVRPFDSALGLPDDFARRIARNTQSLLLEEAHLARVIDPAGGSFFVERLTADLYAAGWSFFQELEAAGGIVAALTSGLVARRVDEVWQRRRDNIAHRRDPITGVSEFPDLTEPRPVRPAPPGGVDAEPTSATALTRHRYAEDFEALRDRSDACLAATGRRPRVFLAALGPVAAHTARSTFAANLLQAGGIEVAADGGDVADTVAAFRESGARIACLCSSDKVYAELAEGAAAALKEAGAERVLLAGKPDESYAAAGVDAFLFAGCDAHSLLVDLHDALACTEVGGGR</sequence>
<evidence type="ECO:0000256" key="6">
    <source>
        <dbReference type="ARBA" id="ARBA00023235"/>
    </source>
</evidence>
<keyword evidence="7" id="KW-0170">Cobalt</keyword>
<proteinExistence type="inferred from homology"/>
<accession>A0A7X0D7P5</accession>
<evidence type="ECO:0000256" key="5">
    <source>
        <dbReference type="ARBA" id="ARBA00022628"/>
    </source>
</evidence>
<organism evidence="10 11">
    <name type="scientific">Nocardiopsis mwathae</name>
    <dbReference type="NCBI Taxonomy" id="1472723"/>
    <lineage>
        <taxon>Bacteria</taxon>
        <taxon>Bacillati</taxon>
        <taxon>Actinomycetota</taxon>
        <taxon>Actinomycetes</taxon>
        <taxon>Streptosporangiales</taxon>
        <taxon>Nocardiopsidaceae</taxon>
        <taxon>Nocardiopsis</taxon>
    </lineage>
</organism>
<evidence type="ECO:0000256" key="7">
    <source>
        <dbReference type="ARBA" id="ARBA00023285"/>
    </source>
</evidence>
<keyword evidence="5" id="KW-0846">Cobalamin</keyword>
<keyword evidence="6 10" id="KW-0413">Isomerase</keyword>
<reference evidence="10 11" key="1">
    <citation type="submission" date="2020-08" db="EMBL/GenBank/DDBJ databases">
        <title>Sequencing the genomes of 1000 actinobacteria strains.</title>
        <authorList>
            <person name="Klenk H.-P."/>
        </authorList>
    </citation>
    <scope>NUCLEOTIDE SEQUENCE [LARGE SCALE GENOMIC DNA]</scope>
    <source>
        <strain evidence="10 11">DSM 46659</strain>
    </source>
</reference>
<evidence type="ECO:0000256" key="4">
    <source>
        <dbReference type="ARBA" id="ARBA00012398"/>
    </source>
</evidence>
<comment type="caution">
    <text evidence="10">The sequence shown here is derived from an EMBL/GenBank/DDBJ whole genome shotgun (WGS) entry which is preliminary data.</text>
</comment>
<dbReference type="GO" id="GO:0031419">
    <property type="term" value="F:cobalamin binding"/>
    <property type="evidence" value="ECO:0007669"/>
    <property type="project" value="UniProtKB-KW"/>
</dbReference>
<dbReference type="PROSITE" id="PS00544">
    <property type="entry name" value="METMALONYL_COA_MUTASE"/>
    <property type="match status" value="1"/>
</dbReference>
<evidence type="ECO:0000256" key="2">
    <source>
        <dbReference type="ARBA" id="ARBA00008465"/>
    </source>
</evidence>
<dbReference type="AlphaFoldDB" id="A0A7X0D7P5"/>
<feature type="region of interest" description="Disordered" evidence="8">
    <location>
        <begin position="463"/>
        <end position="488"/>
    </location>
</feature>
<dbReference type="PANTHER" id="PTHR48101">
    <property type="entry name" value="METHYLMALONYL-COA MUTASE, MITOCHONDRIAL-RELATED"/>
    <property type="match status" value="1"/>
</dbReference>